<sequence length="544" mass="62816">MPCEAVYGILSYIHNFIWSRFRSWFCLLVLLFLVIVIICDYIYQPQTIKGIYSIPGELPIIGHLHLSLRNPAKVYMNWAERYNKSVFQIRLGERRVVVVNSYDDVVDIWMNRSCQNNSRPLSYTFHGLVGSYQSFTVGSTPQSTTYKRKKRAVSQQLNTKSISSHNLAISEEIEFVLGKLVNEATNTDVDLAKYLKYFALRCSVFLTYGLYLDCFGRDDVLCNEIISNESEIIKLRSPISNLQDSIPLLRFFPMFTNAHKAVDCRYRRERYMNELYTRFKNEVRKGNNESIDSFIGQLLVESSDKLLSEAEIYSICLTYISAGLDNTPLNLNYLLGMLSQPKVGQLYQSKAINEILSNADGDVARAWEQSNESDLRNVYVHALILETLRQFTVLPLSLPRTTTKSFLYGDVEIPAGTHLFMNAYAANHDGNHFEYPLEFRPERWIDQNGQINFTTKANQHFSFGAGSRMCSGYSFALKEMYIFMVKFLLLFEIHPPDFNLMITDPFHSNEVPHATSFEPRNHNIKLALLQLPNHERLRDMLLKK</sequence>
<dbReference type="RefSeq" id="XP_003870165.1">
    <property type="nucleotide sequence ID" value="XM_003870116.1"/>
</dbReference>
<keyword evidence="6" id="KW-0812">Transmembrane</keyword>
<evidence type="ECO:0000256" key="6">
    <source>
        <dbReference type="SAM" id="Phobius"/>
    </source>
</evidence>
<dbReference type="InterPro" id="IPR001128">
    <property type="entry name" value="Cyt_P450"/>
</dbReference>
<dbReference type="InterPro" id="IPR002401">
    <property type="entry name" value="Cyt_P450_E_grp-I"/>
</dbReference>
<comment type="similarity">
    <text evidence="1">Belongs to the cytochrome P450 family.</text>
</comment>
<name>H8X7A6_CANO9</name>
<dbReference type="PRINTS" id="PR00385">
    <property type="entry name" value="P450"/>
</dbReference>
<dbReference type="PRINTS" id="PR00463">
    <property type="entry name" value="EP450I"/>
</dbReference>
<dbReference type="Gene3D" id="1.10.630.10">
    <property type="entry name" value="Cytochrome P450"/>
    <property type="match status" value="1"/>
</dbReference>
<evidence type="ECO:0008006" key="9">
    <source>
        <dbReference type="Google" id="ProtNLM"/>
    </source>
</evidence>
<dbReference type="PANTHER" id="PTHR46300">
    <property type="entry name" value="P450, PUTATIVE (EUROFUNG)-RELATED-RELATED"/>
    <property type="match status" value="1"/>
</dbReference>
<dbReference type="GO" id="GO:0004497">
    <property type="term" value="F:monooxygenase activity"/>
    <property type="evidence" value="ECO:0007669"/>
    <property type="project" value="InterPro"/>
</dbReference>
<evidence type="ECO:0000256" key="4">
    <source>
        <dbReference type="ARBA" id="ARBA00023004"/>
    </source>
</evidence>
<feature type="binding site" description="axial binding residue" evidence="5">
    <location>
        <position position="470"/>
    </location>
    <ligand>
        <name>heme</name>
        <dbReference type="ChEBI" id="CHEBI:30413"/>
    </ligand>
    <ligandPart>
        <name>Fe</name>
        <dbReference type="ChEBI" id="CHEBI:18248"/>
    </ligandPart>
</feature>
<evidence type="ECO:0000256" key="1">
    <source>
        <dbReference type="ARBA" id="ARBA00010617"/>
    </source>
</evidence>
<keyword evidence="8" id="KW-1185">Reference proteome</keyword>
<evidence type="ECO:0000256" key="2">
    <source>
        <dbReference type="ARBA" id="ARBA00022723"/>
    </source>
</evidence>
<evidence type="ECO:0000313" key="8">
    <source>
        <dbReference type="Proteomes" id="UP000005018"/>
    </source>
</evidence>
<dbReference type="OrthoDB" id="1055148at2759"/>
<dbReference type="GO" id="GO:0005506">
    <property type="term" value="F:iron ion binding"/>
    <property type="evidence" value="ECO:0007669"/>
    <property type="project" value="InterPro"/>
</dbReference>
<dbReference type="EMBL" id="HE681723">
    <property type="protein sequence ID" value="CCG24035.1"/>
    <property type="molecule type" value="Genomic_DNA"/>
</dbReference>
<dbReference type="InterPro" id="IPR036396">
    <property type="entry name" value="Cyt_P450_sf"/>
</dbReference>
<keyword evidence="6" id="KW-0472">Membrane</keyword>
<dbReference type="GO" id="GO:0020037">
    <property type="term" value="F:heme binding"/>
    <property type="evidence" value="ECO:0007669"/>
    <property type="project" value="InterPro"/>
</dbReference>
<accession>H8X7A6</accession>
<dbReference type="HOGENOM" id="CLU_001570_2_4_1"/>
<keyword evidence="4 5" id="KW-0408">Iron</keyword>
<gene>
    <name evidence="7" type="ORF">CORT_0E04490</name>
</gene>
<feature type="transmembrane region" description="Helical" evidence="6">
    <location>
        <begin position="24"/>
        <end position="43"/>
    </location>
</feature>
<protein>
    <recommendedName>
        <fullName evidence="9">Cytochrome P450</fullName>
    </recommendedName>
</protein>
<evidence type="ECO:0000256" key="3">
    <source>
        <dbReference type="ARBA" id="ARBA00023002"/>
    </source>
</evidence>
<dbReference type="GeneID" id="14541237"/>
<keyword evidence="2 5" id="KW-0479">Metal-binding</keyword>
<dbReference type="KEGG" id="cot:CORT_0E04490"/>
<comment type="cofactor">
    <cofactor evidence="5">
        <name>heme</name>
        <dbReference type="ChEBI" id="CHEBI:30413"/>
    </cofactor>
</comment>
<dbReference type="SUPFAM" id="SSF48264">
    <property type="entry name" value="Cytochrome P450"/>
    <property type="match status" value="1"/>
</dbReference>
<dbReference type="AlphaFoldDB" id="H8X7A6"/>
<proteinExistence type="inferred from homology"/>
<reference evidence="7 8" key="1">
    <citation type="journal article" date="2012" name="PLoS ONE">
        <title>Sequence and analysis of the genome of the pathogenic yeast Candida orthopsilosis.</title>
        <authorList>
            <person name="Riccombeni A."/>
            <person name="Vidanes G."/>
            <person name="Proux-Wera E."/>
            <person name="Wolfe K.H."/>
            <person name="Butler G."/>
        </authorList>
    </citation>
    <scope>NUCLEOTIDE SEQUENCE [LARGE SCALE GENOMIC DNA]</scope>
    <source>
        <strain evidence="7 8">Co 90-125</strain>
    </source>
</reference>
<dbReference type="Proteomes" id="UP000005018">
    <property type="component" value="Chromosome 5"/>
</dbReference>
<dbReference type="Pfam" id="PF00067">
    <property type="entry name" value="p450"/>
    <property type="match status" value="1"/>
</dbReference>
<dbReference type="GO" id="GO:0016705">
    <property type="term" value="F:oxidoreductase activity, acting on paired donors, with incorporation or reduction of molecular oxygen"/>
    <property type="evidence" value="ECO:0007669"/>
    <property type="project" value="InterPro"/>
</dbReference>
<evidence type="ECO:0000313" key="7">
    <source>
        <dbReference type="EMBL" id="CCG24035.1"/>
    </source>
</evidence>
<keyword evidence="3" id="KW-0560">Oxidoreductase</keyword>
<evidence type="ECO:0000256" key="5">
    <source>
        <dbReference type="PIRSR" id="PIRSR602401-1"/>
    </source>
</evidence>
<dbReference type="InterPro" id="IPR050364">
    <property type="entry name" value="Cytochrome_P450_fung"/>
</dbReference>
<keyword evidence="6" id="KW-1133">Transmembrane helix</keyword>
<dbReference type="eggNOG" id="KOG0156">
    <property type="taxonomic scope" value="Eukaryota"/>
</dbReference>
<keyword evidence="5" id="KW-0349">Heme</keyword>
<dbReference type="PANTHER" id="PTHR46300:SF9">
    <property type="entry name" value="P450, PUTATIVE-RELATED"/>
    <property type="match status" value="1"/>
</dbReference>
<organism evidence="7 8">
    <name type="scientific">Candida orthopsilosis (strain 90-125)</name>
    <name type="common">Yeast</name>
    <dbReference type="NCBI Taxonomy" id="1136231"/>
    <lineage>
        <taxon>Eukaryota</taxon>
        <taxon>Fungi</taxon>
        <taxon>Dikarya</taxon>
        <taxon>Ascomycota</taxon>
        <taxon>Saccharomycotina</taxon>
        <taxon>Pichiomycetes</taxon>
        <taxon>Debaryomycetaceae</taxon>
        <taxon>Candida/Lodderomyces clade</taxon>
        <taxon>Candida</taxon>
    </lineage>
</organism>